<dbReference type="InterPro" id="IPR013249">
    <property type="entry name" value="RNA_pol_sigma70_r4_t2"/>
</dbReference>
<feature type="transmembrane region" description="Helical" evidence="7">
    <location>
        <begin position="228"/>
        <end position="247"/>
    </location>
</feature>
<dbReference type="AlphaFoldDB" id="A0A6V8K241"/>
<feature type="domain" description="RNA polymerase sigma-70 region 2" evidence="8">
    <location>
        <begin position="1"/>
        <end position="42"/>
    </location>
</feature>
<dbReference type="PANTHER" id="PTHR43133">
    <property type="entry name" value="RNA POLYMERASE ECF-TYPE SIGMA FACTO"/>
    <property type="match status" value="1"/>
</dbReference>
<evidence type="ECO:0000313" key="10">
    <source>
        <dbReference type="EMBL" id="GFJ76239.1"/>
    </source>
</evidence>
<dbReference type="InterPro" id="IPR014284">
    <property type="entry name" value="RNA_pol_sigma-70_dom"/>
</dbReference>
<evidence type="ECO:0000256" key="1">
    <source>
        <dbReference type="ARBA" id="ARBA00010641"/>
    </source>
</evidence>
<organism evidence="10 11">
    <name type="scientific">Phytohabitans houttuyneae</name>
    <dbReference type="NCBI Taxonomy" id="1076126"/>
    <lineage>
        <taxon>Bacteria</taxon>
        <taxon>Bacillati</taxon>
        <taxon>Actinomycetota</taxon>
        <taxon>Actinomycetes</taxon>
        <taxon>Micromonosporales</taxon>
        <taxon>Micromonosporaceae</taxon>
    </lineage>
</organism>
<dbReference type="GO" id="GO:0006352">
    <property type="term" value="P:DNA-templated transcription initiation"/>
    <property type="evidence" value="ECO:0007669"/>
    <property type="project" value="InterPro"/>
</dbReference>
<dbReference type="PANTHER" id="PTHR43133:SF8">
    <property type="entry name" value="RNA POLYMERASE SIGMA FACTOR HI_1459-RELATED"/>
    <property type="match status" value="1"/>
</dbReference>
<dbReference type="CDD" id="cd06171">
    <property type="entry name" value="Sigma70_r4"/>
    <property type="match status" value="1"/>
</dbReference>
<feature type="region of interest" description="Disordered" evidence="6">
    <location>
        <begin position="254"/>
        <end position="341"/>
    </location>
</feature>
<evidence type="ECO:0000313" key="11">
    <source>
        <dbReference type="Proteomes" id="UP000482800"/>
    </source>
</evidence>
<evidence type="ECO:0000256" key="3">
    <source>
        <dbReference type="ARBA" id="ARBA00023082"/>
    </source>
</evidence>
<dbReference type="InterPro" id="IPR036388">
    <property type="entry name" value="WH-like_DNA-bd_sf"/>
</dbReference>
<comment type="caution">
    <text evidence="10">The sequence shown here is derived from an EMBL/GenBank/DDBJ whole genome shotgun (WGS) entry which is preliminary data.</text>
</comment>
<dbReference type="InterPro" id="IPR007627">
    <property type="entry name" value="RNA_pol_sigma70_r2"/>
</dbReference>
<protein>
    <recommendedName>
        <fullName evidence="12">RNA polymerase sigma factor 70 region 4 type 2 domain-containing protein</fullName>
    </recommendedName>
</protein>
<evidence type="ECO:0000259" key="8">
    <source>
        <dbReference type="Pfam" id="PF04542"/>
    </source>
</evidence>
<dbReference type="InterPro" id="IPR013325">
    <property type="entry name" value="RNA_pol_sigma_r2"/>
</dbReference>
<dbReference type="SUPFAM" id="SSF88659">
    <property type="entry name" value="Sigma3 and sigma4 domains of RNA polymerase sigma factors"/>
    <property type="match status" value="1"/>
</dbReference>
<feature type="domain" description="RNA polymerase sigma factor 70 region 4 type 2" evidence="9">
    <location>
        <begin position="69"/>
        <end position="121"/>
    </location>
</feature>
<feature type="compositionally biased region" description="Pro residues" evidence="6">
    <location>
        <begin position="267"/>
        <end position="294"/>
    </location>
</feature>
<feature type="region of interest" description="Disordered" evidence="6">
    <location>
        <begin position="421"/>
        <end position="500"/>
    </location>
</feature>
<dbReference type="Gene3D" id="1.10.1740.10">
    <property type="match status" value="1"/>
</dbReference>
<feature type="compositionally biased region" description="Low complexity" evidence="6">
    <location>
        <begin position="462"/>
        <end position="484"/>
    </location>
</feature>
<evidence type="ECO:0000256" key="2">
    <source>
        <dbReference type="ARBA" id="ARBA00023015"/>
    </source>
</evidence>
<accession>A0A6V8K241</accession>
<feature type="compositionally biased region" description="Polar residues" evidence="6">
    <location>
        <begin position="421"/>
        <end position="434"/>
    </location>
</feature>
<sequence>MQDTFVIAGRRAGQLREPERLLPWLYAIARHECLRQLRQRRREAPADLDEVTADTADLGAGVRAAEVRELVHAAAAGLGDGDREVIELALRHGLSAADVGAVLGVSANHAHARLSRARAQLERALGVLLVARAGGCPELRELLPGGSGQRGHSWDGRLTPLLRKRLGRHVDGCARCLASRGALLSPAALLTGYVAVPFTVLPAASWRPGGPPDVGLDRDGFPVRRRRGALAVAGAAAVAAVLVVVVLTRPGEPPPAPDLASGSVSPQAPPAATPGTPPPPIPPVASAVPPPASAAPPATAASPAPTRSPVPAATEPTGPAIADPPPSTREPDPEPEPEREAAFSVAASGAVRCAPDGVTYTLSADATANRTMTASRLFWRGAGSATESATMTPTARGAATGRRGGLRYTTLVWWVRGTSADGTTAESPHRSVSNPCRRGGPGDLIAPSAPASPGPRGRRPGRPGAPTAPGTAARCCRSTPSAATARRRPGRGRASAGAAG</sequence>
<evidence type="ECO:0000256" key="4">
    <source>
        <dbReference type="ARBA" id="ARBA00023125"/>
    </source>
</evidence>
<dbReference type="Pfam" id="PF04542">
    <property type="entry name" value="Sigma70_r2"/>
    <property type="match status" value="1"/>
</dbReference>
<reference evidence="10 11" key="1">
    <citation type="submission" date="2020-03" db="EMBL/GenBank/DDBJ databases">
        <title>Whole genome shotgun sequence of Phytohabitans houttuyneae NBRC 108639.</title>
        <authorList>
            <person name="Komaki H."/>
            <person name="Tamura T."/>
        </authorList>
    </citation>
    <scope>NUCLEOTIDE SEQUENCE [LARGE SCALE GENOMIC DNA]</scope>
    <source>
        <strain evidence="10 11">NBRC 108639</strain>
    </source>
</reference>
<dbReference type="EMBL" id="BLPF01000001">
    <property type="protein sequence ID" value="GFJ76239.1"/>
    <property type="molecule type" value="Genomic_DNA"/>
</dbReference>
<evidence type="ECO:0000256" key="6">
    <source>
        <dbReference type="SAM" id="MobiDB-lite"/>
    </source>
</evidence>
<keyword evidence="5" id="KW-0804">Transcription</keyword>
<evidence type="ECO:0008006" key="12">
    <source>
        <dbReference type="Google" id="ProtNLM"/>
    </source>
</evidence>
<dbReference type="InterPro" id="IPR039425">
    <property type="entry name" value="RNA_pol_sigma-70-like"/>
</dbReference>
<dbReference type="Gene3D" id="1.10.10.10">
    <property type="entry name" value="Winged helix-like DNA-binding domain superfamily/Winged helix DNA-binding domain"/>
    <property type="match status" value="1"/>
</dbReference>
<keyword evidence="7" id="KW-1133">Transmembrane helix</keyword>
<keyword evidence="2" id="KW-0805">Transcription regulation</keyword>
<feature type="compositionally biased region" description="Low complexity" evidence="6">
    <location>
        <begin position="295"/>
        <end position="314"/>
    </location>
</feature>
<keyword evidence="7" id="KW-0472">Membrane</keyword>
<keyword evidence="7" id="KW-0812">Transmembrane</keyword>
<dbReference type="Proteomes" id="UP000482800">
    <property type="component" value="Unassembled WGS sequence"/>
</dbReference>
<evidence type="ECO:0000256" key="7">
    <source>
        <dbReference type="SAM" id="Phobius"/>
    </source>
</evidence>
<dbReference type="Pfam" id="PF08281">
    <property type="entry name" value="Sigma70_r4_2"/>
    <property type="match status" value="1"/>
</dbReference>
<dbReference type="InterPro" id="IPR013324">
    <property type="entry name" value="RNA_pol_sigma_r3/r4-like"/>
</dbReference>
<dbReference type="GO" id="GO:0003677">
    <property type="term" value="F:DNA binding"/>
    <property type="evidence" value="ECO:0007669"/>
    <property type="project" value="UniProtKB-KW"/>
</dbReference>
<keyword evidence="11" id="KW-1185">Reference proteome</keyword>
<feature type="compositionally biased region" description="Basic and acidic residues" evidence="6">
    <location>
        <begin position="329"/>
        <end position="341"/>
    </location>
</feature>
<evidence type="ECO:0000256" key="5">
    <source>
        <dbReference type="ARBA" id="ARBA00023163"/>
    </source>
</evidence>
<proteinExistence type="inferred from homology"/>
<dbReference type="SUPFAM" id="SSF88946">
    <property type="entry name" value="Sigma2 domain of RNA polymerase sigma factors"/>
    <property type="match status" value="1"/>
</dbReference>
<dbReference type="NCBIfam" id="TIGR02937">
    <property type="entry name" value="sigma70-ECF"/>
    <property type="match status" value="1"/>
</dbReference>
<feature type="compositionally biased region" description="Low complexity" evidence="6">
    <location>
        <begin position="446"/>
        <end position="455"/>
    </location>
</feature>
<keyword evidence="3" id="KW-0731">Sigma factor</keyword>
<dbReference type="GO" id="GO:0016987">
    <property type="term" value="F:sigma factor activity"/>
    <property type="evidence" value="ECO:0007669"/>
    <property type="project" value="UniProtKB-KW"/>
</dbReference>
<evidence type="ECO:0000259" key="9">
    <source>
        <dbReference type="Pfam" id="PF08281"/>
    </source>
</evidence>
<comment type="similarity">
    <text evidence="1">Belongs to the sigma-70 factor family. ECF subfamily.</text>
</comment>
<gene>
    <name evidence="10" type="ORF">Phou_004190</name>
</gene>
<name>A0A6V8K241_9ACTN</name>
<reference evidence="10 11" key="2">
    <citation type="submission" date="2020-03" db="EMBL/GenBank/DDBJ databases">
        <authorList>
            <person name="Ichikawa N."/>
            <person name="Kimura A."/>
            <person name="Kitahashi Y."/>
            <person name="Uohara A."/>
        </authorList>
    </citation>
    <scope>NUCLEOTIDE SEQUENCE [LARGE SCALE GENOMIC DNA]</scope>
    <source>
        <strain evidence="10 11">NBRC 108639</strain>
    </source>
</reference>
<keyword evidence="4" id="KW-0238">DNA-binding</keyword>